<dbReference type="Pfam" id="PF07742">
    <property type="entry name" value="BTG"/>
    <property type="match status" value="1"/>
</dbReference>
<dbReference type="PANTHER" id="PTHR22978">
    <property type="entry name" value="B-CELL TRANSLOCATION GENE"/>
    <property type="match status" value="1"/>
</dbReference>
<evidence type="ECO:0000313" key="5">
    <source>
        <dbReference type="Proteomes" id="UP000694397"/>
    </source>
</evidence>
<evidence type="ECO:0000313" key="4">
    <source>
        <dbReference type="Ensembl" id="ENSSFOP00015079326.1"/>
    </source>
</evidence>
<feature type="compositionally biased region" description="Low complexity" evidence="2">
    <location>
        <begin position="135"/>
        <end position="154"/>
    </location>
</feature>
<dbReference type="AlphaFoldDB" id="A0A8C9WQ49"/>
<dbReference type="InterPro" id="IPR036054">
    <property type="entry name" value="BTG-like_sf"/>
</dbReference>
<reference evidence="4" key="3">
    <citation type="submission" date="2025-09" db="UniProtKB">
        <authorList>
            <consortium name="Ensembl"/>
        </authorList>
    </citation>
    <scope>IDENTIFICATION</scope>
</reference>
<keyword evidence="5" id="KW-1185">Reference proteome</keyword>
<evidence type="ECO:0000259" key="3">
    <source>
        <dbReference type="SMART" id="SM00099"/>
    </source>
</evidence>
<dbReference type="OrthoDB" id="19928at2759"/>
<proteinExistence type="inferred from homology"/>
<reference evidence="4" key="2">
    <citation type="submission" date="2025-08" db="UniProtKB">
        <authorList>
            <consortium name="Ensembl"/>
        </authorList>
    </citation>
    <scope>IDENTIFICATION</scope>
</reference>
<dbReference type="Proteomes" id="UP000694397">
    <property type="component" value="Chromosome 18"/>
</dbReference>
<feature type="region of interest" description="Disordered" evidence="2">
    <location>
        <begin position="131"/>
        <end position="178"/>
    </location>
</feature>
<dbReference type="PRINTS" id="PR00310">
    <property type="entry name" value="ANTIPRLFBTG1"/>
</dbReference>
<feature type="domain" description="Anti-proliferative protein" evidence="3">
    <location>
        <begin position="1"/>
        <end position="108"/>
    </location>
</feature>
<dbReference type="InterPro" id="IPR033332">
    <property type="entry name" value="BTG"/>
</dbReference>
<reference evidence="4 5" key="1">
    <citation type="submission" date="2019-04" db="EMBL/GenBank/DDBJ databases">
        <authorList>
            <consortium name="Wellcome Sanger Institute Data Sharing"/>
        </authorList>
    </citation>
    <scope>NUCLEOTIDE SEQUENCE [LARGE SCALE GENOMIC DNA]</scope>
</reference>
<dbReference type="Gene3D" id="3.90.640.90">
    <property type="entry name" value="Anti-proliferative protein, N-terminal domain"/>
    <property type="match status" value="1"/>
</dbReference>
<name>A0A8C9WQ49_SCLFO</name>
<dbReference type="GO" id="GO:0005634">
    <property type="term" value="C:nucleus"/>
    <property type="evidence" value="ECO:0007669"/>
    <property type="project" value="TreeGrafter"/>
</dbReference>
<accession>A0A8C9WQ49</accession>
<dbReference type="PANTHER" id="PTHR22978:SF12">
    <property type="entry name" value="MATERNAL B9.15 PROTEIN-LIKE ISOFORM X1"/>
    <property type="match status" value="1"/>
</dbReference>
<protein>
    <submittedName>
        <fullName evidence="4">Si:dkey-79d12.5</fullName>
    </submittedName>
</protein>
<dbReference type="SUPFAM" id="SSF160696">
    <property type="entry name" value="BTG domain-like"/>
    <property type="match status" value="1"/>
</dbReference>
<dbReference type="FunFam" id="3.90.640.90:FF:000002">
    <property type="entry name" value="BTG anti-proliferation factor 4"/>
    <property type="match status" value="1"/>
</dbReference>
<gene>
    <name evidence="4" type="primary">si:dkey-79d12.5</name>
</gene>
<organism evidence="4 5">
    <name type="scientific">Scleropages formosus</name>
    <name type="common">Asian bonytongue</name>
    <name type="synonym">Osteoglossum formosum</name>
    <dbReference type="NCBI Taxonomy" id="113540"/>
    <lineage>
        <taxon>Eukaryota</taxon>
        <taxon>Metazoa</taxon>
        <taxon>Chordata</taxon>
        <taxon>Craniata</taxon>
        <taxon>Vertebrata</taxon>
        <taxon>Euteleostomi</taxon>
        <taxon>Actinopterygii</taxon>
        <taxon>Neopterygii</taxon>
        <taxon>Teleostei</taxon>
        <taxon>Osteoglossocephala</taxon>
        <taxon>Osteoglossomorpha</taxon>
        <taxon>Osteoglossiformes</taxon>
        <taxon>Osteoglossidae</taxon>
        <taxon>Scleropages</taxon>
    </lineage>
</organism>
<dbReference type="GO" id="GO:0005737">
    <property type="term" value="C:cytoplasm"/>
    <property type="evidence" value="ECO:0007669"/>
    <property type="project" value="TreeGrafter"/>
</dbReference>
<dbReference type="GeneTree" id="ENSGT00950000182952"/>
<evidence type="ECO:0000256" key="2">
    <source>
        <dbReference type="SAM" id="MobiDB-lite"/>
    </source>
</evidence>
<dbReference type="Ensembl" id="ENSSFOT00015042611.1">
    <property type="protein sequence ID" value="ENSSFOP00015079326.1"/>
    <property type="gene ID" value="ENSSFOG00015025995.1"/>
</dbReference>
<dbReference type="SMART" id="SM00099">
    <property type="entry name" value="btg1"/>
    <property type="match status" value="1"/>
</dbReference>
<evidence type="ECO:0000256" key="1">
    <source>
        <dbReference type="ARBA" id="ARBA00007989"/>
    </source>
</evidence>
<comment type="similarity">
    <text evidence="1">Belongs to the BTG family.</text>
</comment>
<dbReference type="InterPro" id="IPR002087">
    <property type="entry name" value="Anti_prolifrtn"/>
</dbReference>
<sequence>MRTEVRAAVDFLSNLAQRRGGVDQVRARRFAEKLEELLCEKYASHWYPENPGRGQAFRCIRINRSGPLDGSVLRACEESDLSPAELGLPPEITVWIDPEEVCVRLKEDQSFFKLHFEKQVMMGEGYEGPWKTEGSVSSECHSASSSDCESVVSSDSEEQGKEAASVGEPRQSEEEDELCLHASGPRVRELRQSGSGRLPQVHGHQPVSRPWRIICNTDCPVDSAPMLGYYIYPYPKADPQFVVI</sequence>